<name>A0ABT7VAI2_9ACTN</name>
<proteinExistence type="predicted"/>
<organism evidence="3 4">
    <name type="scientific">Enorma phocaeensis</name>
    <dbReference type="NCBI Taxonomy" id="1871019"/>
    <lineage>
        <taxon>Bacteria</taxon>
        <taxon>Bacillati</taxon>
        <taxon>Actinomycetota</taxon>
        <taxon>Coriobacteriia</taxon>
        <taxon>Coriobacteriales</taxon>
        <taxon>Coriobacteriaceae</taxon>
        <taxon>Enorma</taxon>
    </lineage>
</organism>
<dbReference type="EMBL" id="JAUDDZ010000012">
    <property type="protein sequence ID" value="MDM8275491.1"/>
    <property type="molecule type" value="Genomic_DNA"/>
</dbReference>
<keyword evidence="4" id="KW-1185">Reference proteome</keyword>
<reference evidence="3 4" key="2">
    <citation type="submission" date="2023-06" db="EMBL/GenBank/DDBJ databases">
        <authorList>
            <person name="Zeman M."/>
            <person name="Kubasova T."/>
            <person name="Jahodarova E."/>
            <person name="Nykrynova M."/>
            <person name="Rychlik I."/>
        </authorList>
    </citation>
    <scope>NUCLEOTIDE SEQUENCE [LARGE SCALE GENOMIC DNA]</scope>
    <source>
        <strain evidence="3 4">154_Feed</strain>
    </source>
</reference>
<comment type="caution">
    <text evidence="3">The sequence shown here is derived from an EMBL/GenBank/DDBJ whole genome shotgun (WGS) entry which is preliminary data.</text>
</comment>
<dbReference type="RefSeq" id="WP_289545570.1">
    <property type="nucleotide sequence ID" value="NZ_JAUDDZ010000012.1"/>
</dbReference>
<evidence type="ECO:0000313" key="4">
    <source>
        <dbReference type="Proteomes" id="UP001529421"/>
    </source>
</evidence>
<evidence type="ECO:0000256" key="1">
    <source>
        <dbReference type="SAM" id="MobiDB-lite"/>
    </source>
</evidence>
<sequence length="173" mass="17894">MSSRFEHRRHLADAHGPSSPCPSPIEGRGAAHPSARRGAGRLRRGAAAAALVGALAVAGTLSGCGSWGHVAQSALDRLISPEVTMYAPAPDAESFVDSYGDATGAGSNYVYQVPAATEDGGTRTLTLIYFGRKADDVGWLEIDAQGSSGVHYRSIDEEKVPEAAVSALAEDDA</sequence>
<dbReference type="InterPro" id="IPR036166">
    <property type="entry name" value="YxeA-like_sf"/>
</dbReference>
<protein>
    <submittedName>
        <fullName evidence="3">Uncharacterized protein</fullName>
    </submittedName>
</protein>
<dbReference type="SUPFAM" id="SSF159121">
    <property type="entry name" value="BC4932-like"/>
    <property type="match status" value="1"/>
</dbReference>
<feature type="region of interest" description="Disordered" evidence="1">
    <location>
        <begin position="1"/>
        <end position="39"/>
    </location>
</feature>
<accession>A0ABT7VAI2</accession>
<keyword evidence="2" id="KW-0472">Membrane</keyword>
<keyword evidence="2" id="KW-0812">Transmembrane</keyword>
<reference evidence="4" key="1">
    <citation type="submission" date="2023-06" db="EMBL/GenBank/DDBJ databases">
        <title>Identification and characterization of horizontal gene transfer across gut microbiota members of farm animals based on homology search.</title>
        <authorList>
            <person name="Zeman M."/>
            <person name="Kubasova T."/>
            <person name="Jahodarova E."/>
            <person name="Nykrynova M."/>
            <person name="Rychlik I."/>
        </authorList>
    </citation>
    <scope>NUCLEOTIDE SEQUENCE [LARGE SCALE GENOMIC DNA]</scope>
    <source>
        <strain evidence="4">154_Feed</strain>
    </source>
</reference>
<dbReference type="Proteomes" id="UP001529421">
    <property type="component" value="Unassembled WGS sequence"/>
</dbReference>
<feature type="compositionally biased region" description="Basic residues" evidence="1">
    <location>
        <begin position="1"/>
        <end position="10"/>
    </location>
</feature>
<evidence type="ECO:0000313" key="3">
    <source>
        <dbReference type="EMBL" id="MDM8275491.1"/>
    </source>
</evidence>
<feature type="transmembrane region" description="Helical" evidence="2">
    <location>
        <begin position="46"/>
        <end position="68"/>
    </location>
</feature>
<evidence type="ECO:0000256" key="2">
    <source>
        <dbReference type="SAM" id="Phobius"/>
    </source>
</evidence>
<keyword evidence="2" id="KW-1133">Transmembrane helix</keyword>
<gene>
    <name evidence="3" type="ORF">QUW28_08325</name>
</gene>